<feature type="transmembrane region" description="Helical" evidence="4">
    <location>
        <begin position="40"/>
        <end position="62"/>
    </location>
</feature>
<protein>
    <submittedName>
        <fullName evidence="5">Cytochrome P450 monooxygenase-like protein</fullName>
    </submittedName>
</protein>
<comment type="caution">
    <text evidence="5">The sequence shown here is derived from an EMBL/GenBank/DDBJ whole genome shotgun (WGS) entry which is preliminary data.</text>
</comment>
<gene>
    <name evidence="5" type="ORF">BCR34DRAFT_541870</name>
</gene>
<keyword evidence="5" id="KW-0503">Monooxygenase</keyword>
<dbReference type="GO" id="GO:0005506">
    <property type="term" value="F:iron ion binding"/>
    <property type="evidence" value="ECO:0007669"/>
    <property type="project" value="InterPro"/>
</dbReference>
<feature type="compositionally biased region" description="Low complexity" evidence="3">
    <location>
        <begin position="475"/>
        <end position="491"/>
    </location>
</feature>
<keyword evidence="5" id="KW-0560">Oxidoreductase</keyword>
<keyword evidence="2" id="KW-0408">Iron</keyword>
<keyword evidence="2" id="KW-0479">Metal-binding</keyword>
<dbReference type="GO" id="GO:0004497">
    <property type="term" value="F:monooxygenase activity"/>
    <property type="evidence" value="ECO:0007669"/>
    <property type="project" value="UniProtKB-KW"/>
</dbReference>
<comment type="similarity">
    <text evidence="1">Belongs to the cytochrome P450 family.</text>
</comment>
<accession>A0A1Y1ZFC6</accession>
<dbReference type="InterPro" id="IPR050121">
    <property type="entry name" value="Cytochrome_P450_monoxygenase"/>
</dbReference>
<dbReference type="InterPro" id="IPR001128">
    <property type="entry name" value="Cyt_P450"/>
</dbReference>
<sequence>MALITITIALLFLPVSLFIWSAHSLYLNVAKAKATGLPYLIRWISPINPFWLLWGSSFIRLLRRLGLASSSSNLSRIYSYGWEANERAKIHEEYGDVIFVVHPGGMQLCIANAETIYEILERKNDFRRNMEEFAVLNVYGKNLSTADDGEWQRHRKMTAVTFTERNNEVVWRESLVQAGQMLEYWTKEEGRVVRSTDKDTKVATLNVLAKALFDKEYSFAVGVEGEKEDEAGDKSYQYRESLSTILGSIIEIWIFGEEGLKAWWIPAKWKKAGVAMATFRSYILGLMDEERGHLRRGNTGRQHLVARLVKASDEEELEKEDAGMMKRKAMPLTEEEMLSNLFVYAFAGNDTTAIALTNLLVQLAANPDTQEWIAEEIDHYLTTDAREAWTYDSFFKLKRCGAVLMESLRIIHPLSQLVKTTGAISQPLKINGTTYMIPPGTSVHGSLPALNTLSRYWGSDPMNWNPKRFIRTSDSGASAPTPSAQAPTGSTNPFAKEVLAADTSEHFMPWAWGQRVCPGKRFSQVELVAVMAALFREWRVEPVQEKGETLEQARKRAWNASLVVEHEGKMLHEMWKPEAVGLRWRRSKTA</sequence>
<evidence type="ECO:0000256" key="3">
    <source>
        <dbReference type="SAM" id="MobiDB-lite"/>
    </source>
</evidence>
<evidence type="ECO:0000256" key="1">
    <source>
        <dbReference type="ARBA" id="ARBA00010617"/>
    </source>
</evidence>
<dbReference type="Gene3D" id="1.10.630.10">
    <property type="entry name" value="Cytochrome P450"/>
    <property type="match status" value="1"/>
</dbReference>
<dbReference type="SUPFAM" id="SSF48264">
    <property type="entry name" value="Cytochrome P450"/>
    <property type="match status" value="1"/>
</dbReference>
<keyword evidence="4" id="KW-1133">Transmembrane helix</keyword>
<proteinExistence type="inferred from homology"/>
<keyword evidence="4" id="KW-0812">Transmembrane</keyword>
<dbReference type="EMBL" id="MCFA01000097">
    <property type="protein sequence ID" value="ORY08667.1"/>
    <property type="molecule type" value="Genomic_DNA"/>
</dbReference>
<dbReference type="OrthoDB" id="1470350at2759"/>
<dbReference type="AlphaFoldDB" id="A0A1Y1ZFC6"/>
<evidence type="ECO:0000256" key="4">
    <source>
        <dbReference type="SAM" id="Phobius"/>
    </source>
</evidence>
<evidence type="ECO:0000313" key="6">
    <source>
        <dbReference type="Proteomes" id="UP000193144"/>
    </source>
</evidence>
<dbReference type="PRINTS" id="PR00463">
    <property type="entry name" value="EP450I"/>
</dbReference>
<feature type="binding site" description="axial binding residue" evidence="2">
    <location>
        <position position="517"/>
    </location>
    <ligand>
        <name>heme</name>
        <dbReference type="ChEBI" id="CHEBI:30413"/>
    </ligand>
    <ligandPart>
        <name>Fe</name>
        <dbReference type="ChEBI" id="CHEBI:18248"/>
    </ligandPart>
</feature>
<dbReference type="InterPro" id="IPR036396">
    <property type="entry name" value="Cyt_P450_sf"/>
</dbReference>
<dbReference type="InterPro" id="IPR002401">
    <property type="entry name" value="Cyt_P450_E_grp-I"/>
</dbReference>
<dbReference type="PANTHER" id="PTHR24305:SF166">
    <property type="entry name" value="CYTOCHROME P450 12A4, MITOCHONDRIAL-RELATED"/>
    <property type="match status" value="1"/>
</dbReference>
<dbReference type="GO" id="GO:0016705">
    <property type="term" value="F:oxidoreductase activity, acting on paired donors, with incorporation or reduction of molecular oxygen"/>
    <property type="evidence" value="ECO:0007669"/>
    <property type="project" value="InterPro"/>
</dbReference>
<dbReference type="GO" id="GO:0020037">
    <property type="term" value="F:heme binding"/>
    <property type="evidence" value="ECO:0007669"/>
    <property type="project" value="InterPro"/>
</dbReference>
<keyword evidence="2" id="KW-0349">Heme</keyword>
<dbReference type="STRING" id="1231657.A0A1Y1ZFC6"/>
<feature type="region of interest" description="Disordered" evidence="3">
    <location>
        <begin position="469"/>
        <end position="492"/>
    </location>
</feature>
<organism evidence="5 6">
    <name type="scientific">Clohesyomyces aquaticus</name>
    <dbReference type="NCBI Taxonomy" id="1231657"/>
    <lineage>
        <taxon>Eukaryota</taxon>
        <taxon>Fungi</taxon>
        <taxon>Dikarya</taxon>
        <taxon>Ascomycota</taxon>
        <taxon>Pezizomycotina</taxon>
        <taxon>Dothideomycetes</taxon>
        <taxon>Pleosporomycetidae</taxon>
        <taxon>Pleosporales</taxon>
        <taxon>Lindgomycetaceae</taxon>
        <taxon>Clohesyomyces</taxon>
    </lineage>
</organism>
<keyword evidence="4" id="KW-0472">Membrane</keyword>
<reference evidence="5 6" key="1">
    <citation type="submission" date="2016-07" db="EMBL/GenBank/DDBJ databases">
        <title>Pervasive Adenine N6-methylation of Active Genes in Fungi.</title>
        <authorList>
            <consortium name="DOE Joint Genome Institute"/>
            <person name="Mondo S.J."/>
            <person name="Dannebaum R.O."/>
            <person name="Kuo R.C."/>
            <person name="Labutti K."/>
            <person name="Haridas S."/>
            <person name="Kuo A."/>
            <person name="Salamov A."/>
            <person name="Ahrendt S.R."/>
            <person name="Lipzen A."/>
            <person name="Sullivan W."/>
            <person name="Andreopoulos W.B."/>
            <person name="Clum A."/>
            <person name="Lindquist E."/>
            <person name="Daum C."/>
            <person name="Ramamoorthy G.K."/>
            <person name="Gryganskyi A."/>
            <person name="Culley D."/>
            <person name="Magnuson J.K."/>
            <person name="James T.Y."/>
            <person name="O'Malley M.A."/>
            <person name="Stajich J.E."/>
            <person name="Spatafora J.W."/>
            <person name="Visel A."/>
            <person name="Grigoriev I.V."/>
        </authorList>
    </citation>
    <scope>NUCLEOTIDE SEQUENCE [LARGE SCALE GENOMIC DNA]</scope>
    <source>
        <strain evidence="5 6">CBS 115471</strain>
    </source>
</reference>
<comment type="cofactor">
    <cofactor evidence="2">
        <name>heme</name>
        <dbReference type="ChEBI" id="CHEBI:30413"/>
    </cofactor>
</comment>
<evidence type="ECO:0000256" key="2">
    <source>
        <dbReference type="PIRSR" id="PIRSR602401-1"/>
    </source>
</evidence>
<dbReference type="Proteomes" id="UP000193144">
    <property type="component" value="Unassembled WGS sequence"/>
</dbReference>
<name>A0A1Y1ZFC6_9PLEO</name>
<dbReference type="Pfam" id="PF00067">
    <property type="entry name" value="p450"/>
    <property type="match status" value="1"/>
</dbReference>
<dbReference type="PRINTS" id="PR00385">
    <property type="entry name" value="P450"/>
</dbReference>
<keyword evidence="6" id="KW-1185">Reference proteome</keyword>
<dbReference type="PANTHER" id="PTHR24305">
    <property type="entry name" value="CYTOCHROME P450"/>
    <property type="match status" value="1"/>
</dbReference>
<evidence type="ECO:0000313" key="5">
    <source>
        <dbReference type="EMBL" id="ORY08667.1"/>
    </source>
</evidence>